<organism evidence="1 2">
    <name type="scientific">Gottschalkia purinilytica</name>
    <name type="common">Clostridium purinilyticum</name>
    <dbReference type="NCBI Taxonomy" id="1503"/>
    <lineage>
        <taxon>Bacteria</taxon>
        <taxon>Bacillati</taxon>
        <taxon>Bacillota</taxon>
        <taxon>Tissierellia</taxon>
        <taxon>Tissierellales</taxon>
        <taxon>Gottschalkiaceae</taxon>
        <taxon>Gottschalkia</taxon>
    </lineage>
</organism>
<name>A0A0L0WEL9_GOTPU</name>
<gene>
    <name evidence="1" type="ORF">CLPU_1c00350</name>
</gene>
<dbReference type="RefSeq" id="WP_157857689.1">
    <property type="nucleotide sequence ID" value="NZ_LGSS01000001.1"/>
</dbReference>
<protein>
    <submittedName>
        <fullName evidence="1">Uncharacterized protein</fullName>
    </submittedName>
</protein>
<evidence type="ECO:0000313" key="1">
    <source>
        <dbReference type="EMBL" id="KNF09870.1"/>
    </source>
</evidence>
<reference evidence="2" key="1">
    <citation type="submission" date="2015-07" db="EMBL/GenBank/DDBJ databases">
        <title>Draft genome sequence of the purine-degrading Gottschalkia purinilyticum DSM 1384 (formerly Clostridium purinilyticum).</title>
        <authorList>
            <person name="Poehlein A."/>
            <person name="Schiel-Bengelsdorf B."/>
            <person name="Bengelsdorf F.R."/>
            <person name="Daniel R."/>
            <person name="Duerre P."/>
        </authorList>
    </citation>
    <scope>NUCLEOTIDE SEQUENCE [LARGE SCALE GENOMIC DNA]</scope>
    <source>
        <strain evidence="2">DSM 1384</strain>
    </source>
</reference>
<dbReference type="Proteomes" id="UP000037267">
    <property type="component" value="Unassembled WGS sequence"/>
</dbReference>
<comment type="caution">
    <text evidence="1">The sequence shown here is derived from an EMBL/GenBank/DDBJ whole genome shotgun (WGS) entry which is preliminary data.</text>
</comment>
<dbReference type="EMBL" id="LGSS01000001">
    <property type="protein sequence ID" value="KNF09870.1"/>
    <property type="molecule type" value="Genomic_DNA"/>
</dbReference>
<sequence>MVRYNCKSSNIKIIIKDINNKRNEEILKDIWNKEIFNFIVKNSQSIIAKDNQEEKLL</sequence>
<dbReference type="STRING" id="1503.CLPU_1c00350"/>
<dbReference type="AlphaFoldDB" id="A0A0L0WEL9"/>
<evidence type="ECO:0000313" key="2">
    <source>
        <dbReference type="Proteomes" id="UP000037267"/>
    </source>
</evidence>
<proteinExistence type="predicted"/>
<accession>A0A0L0WEL9</accession>
<keyword evidence="2" id="KW-1185">Reference proteome</keyword>